<keyword evidence="2" id="KW-1185">Reference proteome</keyword>
<dbReference type="Proteomes" id="UP000253090">
    <property type="component" value="Unassembled WGS sequence"/>
</dbReference>
<organism evidence="1 2">
    <name type="scientific">Fontibacillus phaseoli</name>
    <dbReference type="NCBI Taxonomy" id="1416533"/>
    <lineage>
        <taxon>Bacteria</taxon>
        <taxon>Bacillati</taxon>
        <taxon>Bacillota</taxon>
        <taxon>Bacilli</taxon>
        <taxon>Bacillales</taxon>
        <taxon>Paenibacillaceae</taxon>
        <taxon>Fontibacillus</taxon>
    </lineage>
</organism>
<name>A0A369AZR8_9BACL</name>
<gene>
    <name evidence="1" type="ORF">DFP94_11671</name>
</gene>
<accession>A0A369AZR8</accession>
<dbReference type="EMBL" id="QPJW01000016">
    <property type="protein sequence ID" value="RCX14932.1"/>
    <property type="molecule type" value="Genomic_DNA"/>
</dbReference>
<protein>
    <submittedName>
        <fullName evidence="1">Uncharacterized protein</fullName>
    </submittedName>
</protein>
<comment type="caution">
    <text evidence="1">The sequence shown here is derived from an EMBL/GenBank/DDBJ whole genome shotgun (WGS) entry which is preliminary data.</text>
</comment>
<evidence type="ECO:0000313" key="1">
    <source>
        <dbReference type="EMBL" id="RCX14932.1"/>
    </source>
</evidence>
<dbReference type="AlphaFoldDB" id="A0A369AZR8"/>
<reference evidence="1 2" key="1">
    <citation type="submission" date="2018-07" db="EMBL/GenBank/DDBJ databases">
        <title>Genomic Encyclopedia of Type Strains, Phase III (KMG-III): the genomes of soil and plant-associated and newly described type strains.</title>
        <authorList>
            <person name="Whitman W."/>
        </authorList>
    </citation>
    <scope>NUCLEOTIDE SEQUENCE [LARGE SCALE GENOMIC DNA]</scope>
    <source>
        <strain evidence="1 2">CECT 8333</strain>
    </source>
</reference>
<evidence type="ECO:0000313" key="2">
    <source>
        <dbReference type="Proteomes" id="UP000253090"/>
    </source>
</evidence>
<proteinExistence type="predicted"/>
<sequence length="35" mass="4414">MHIYRKIYFHAKIPEKYCIFAVFMREYKLETSGYH</sequence>